<gene>
    <name evidence="1" type="ordered locus">THI_3536</name>
</gene>
<organism evidence="1 2">
    <name type="scientific">Thiomonas arsenitoxydans (strain DSM 22701 / CIP 110005 / 3As)</name>
    <dbReference type="NCBI Taxonomy" id="426114"/>
    <lineage>
        <taxon>Bacteria</taxon>
        <taxon>Pseudomonadati</taxon>
        <taxon>Pseudomonadota</taxon>
        <taxon>Betaproteobacteria</taxon>
        <taxon>Burkholderiales</taxon>
        <taxon>Thiomonas</taxon>
    </lineage>
</organism>
<accession>D6CNJ2</accession>
<evidence type="ECO:0000313" key="1">
    <source>
        <dbReference type="EMBL" id="CAZ90120.1"/>
    </source>
</evidence>
<dbReference type="Proteomes" id="UP000002372">
    <property type="component" value="Chromosome"/>
</dbReference>
<dbReference type="HOGENOM" id="CLU_2526459_0_0_4"/>
<dbReference type="KEGG" id="thi:THI_3536"/>
<proteinExistence type="predicted"/>
<name>D6CNJ2_THIA3</name>
<reference evidence="2" key="2">
    <citation type="journal article" date="2010" name="PLoS Genet.">
        <title>Structure, function, and evolution of the Thiomonas spp. genome.</title>
        <authorList>
            <person name="Arsene-Ploetze F."/>
            <person name="Koechler S."/>
            <person name="Marchal M."/>
            <person name="Coppee J.Y."/>
            <person name="Chandler M."/>
            <person name="Bonnefoy V."/>
            <person name="Brochier-Armanet C."/>
            <person name="Barakat M."/>
            <person name="Barbe V."/>
            <person name="Battaglia-Brunet F."/>
            <person name="Bruneel O."/>
            <person name="Bryan C.G."/>
            <person name="Cleiss-Arnold J."/>
            <person name="Cruveiller S."/>
            <person name="Erhardt M."/>
            <person name="Heinrich-Salmeron A."/>
            <person name="Hommais F."/>
            <person name="Joulian C."/>
            <person name="Krin E."/>
            <person name="Lieutaud A."/>
            <person name="Lievremont D."/>
            <person name="Michel C."/>
            <person name="Muller D."/>
            <person name="Ortet P."/>
            <person name="Proux C."/>
            <person name="Siguier P."/>
            <person name="Roche D."/>
            <person name="Rouy Z."/>
            <person name="Salvignol G."/>
            <person name="Slyemi D."/>
            <person name="Talla E."/>
            <person name="Weiss S."/>
            <person name="Weissenbach J."/>
            <person name="Medigue C."/>
            <person name="Bertin P.N."/>
        </authorList>
    </citation>
    <scope>NUCLEOTIDE SEQUENCE [LARGE SCALE GENOMIC DNA]</scope>
    <source>
        <strain evidence="2">DSM 22701 / CIP 110005 / 3As</strain>
    </source>
</reference>
<sequence length="84" mass="9648">MLIMGDDKLKLIAHELLMSLRKHGYPADLRTLPCKRCCSRPRRCHRDGQSDLSLSNLRLKRGPKLGHEWAIAQNAADNKKTKDR</sequence>
<protein>
    <submittedName>
        <fullName evidence="1">Uncharacterized protein</fullName>
    </submittedName>
</protein>
<dbReference type="AlphaFoldDB" id="D6CNJ2"/>
<dbReference type="EMBL" id="FP475956">
    <property type="protein sequence ID" value="CAZ90120.1"/>
    <property type="molecule type" value="Genomic_DNA"/>
</dbReference>
<evidence type="ECO:0000313" key="2">
    <source>
        <dbReference type="Proteomes" id="UP000002372"/>
    </source>
</evidence>
<reference key="1">
    <citation type="submission" date="2009-07" db="EMBL/GenBank/DDBJ databases">
        <authorList>
            <person name="Genoscope - CEA"/>
        </authorList>
    </citation>
    <scope>NUCLEOTIDE SEQUENCE</scope>
    <source>
        <strain>3As</strain>
    </source>
</reference>